<dbReference type="Pfam" id="PF13585">
    <property type="entry name" value="CHU_C"/>
    <property type="match status" value="1"/>
</dbReference>
<reference evidence="2 3" key="1">
    <citation type="submission" date="2016-10" db="EMBL/GenBank/DDBJ databases">
        <authorList>
            <person name="Varghese N."/>
            <person name="Submissions S."/>
        </authorList>
    </citation>
    <scope>NUCLEOTIDE SEQUENCE [LARGE SCALE GENOMIC DNA]</scope>
    <source>
        <strain evidence="2 3">DSM 25353</strain>
    </source>
</reference>
<comment type="caution">
    <text evidence="2">The sequence shown here is derived from an EMBL/GenBank/DDBJ whole genome shotgun (WGS) entry which is preliminary data.</text>
</comment>
<proteinExistence type="predicted"/>
<feature type="domain" description="PKD" evidence="1">
    <location>
        <begin position="1289"/>
        <end position="1325"/>
    </location>
</feature>
<dbReference type="PROSITE" id="PS50093">
    <property type="entry name" value="PKD"/>
    <property type="match status" value="1"/>
</dbReference>
<evidence type="ECO:0000313" key="3">
    <source>
        <dbReference type="Proteomes" id="UP000198711"/>
    </source>
</evidence>
<keyword evidence="3" id="KW-1185">Reference proteome</keyword>
<dbReference type="InterPro" id="IPR045828">
    <property type="entry name" value="PKD_Bacteroidetes"/>
</dbReference>
<dbReference type="Gene3D" id="2.60.40.10">
    <property type="entry name" value="Immunoglobulins"/>
    <property type="match status" value="1"/>
</dbReference>
<name>A0A8X8LEL2_9BACT</name>
<dbReference type="InterPro" id="IPR035986">
    <property type="entry name" value="PKD_dom_sf"/>
</dbReference>
<dbReference type="Pfam" id="PF19406">
    <property type="entry name" value="PKD_5"/>
    <property type="match status" value="6"/>
</dbReference>
<gene>
    <name evidence="2" type="ORF">SAMN05444410_11318</name>
</gene>
<dbReference type="EMBL" id="FNNO01000013">
    <property type="protein sequence ID" value="SDX31021.1"/>
    <property type="molecule type" value="Genomic_DNA"/>
</dbReference>
<protein>
    <submittedName>
        <fullName evidence="2">Gliding motility-associated C-terminal domain-containing protein</fullName>
    </submittedName>
</protein>
<sequence length="1514" mass="158231">MLAIIMIVLSNKYPVFSIWEKIKQILFAHSIILLIFDTQMFYPMSISTLRKCNLLVVALLVFSFCSSAQQTYSVYSCSGSTFSFVQPGAPTGTTYTWGTPAISPAGAISNATAAATPQNMVVQSLTNNTTSQATATYLVTTSNNTNFTLVVTVNPQPQLSTPTNAGSICSGSLVTYTPNSTVSGTSFNWSRPAIAGINNVSSQGTGNPNEILYNTTTNPIDVTYNYTLTANGCTNNQAVTVTVKPLPTLTTSLVAPSICSGGTAVYTPASSLANTSFSWTRAVVSGISAGPGSGGPNVNEQLNNTTLLPRTVTYVYTLTANTYGCSNNQNVSLTVNPVPSIAAQSVTSCSGNVFMISPSPAPAGTSYTWQAPVISPAGAITGGGTNTIGQNYIGQALTNNSGASATATYTVTPSSYGCVGTNFTATVTVNPGGSVATLSSSLTPPDICSSTSFFYHPTSAAAGPSFSWTRFAVAGISQAVTTGSGDINEVLTNTTYLPVTVKYAITTTSNGCSNTQDIAVNVNPSTALSTSLTPPAVCSNTVFSYTPFSFTANTSFNWTRAAVNGISNAAASGTSNPNETLINTTSGSIAVTYTYNLITPNGCTNNQSVVVNINPTPTLSSTQTPNAVCSGSTFNYIPTSATAGATFSWNRAVVTSISNGAGNGTYNPAEILVNTSLNPVNVPYTYTISANNCSSTAIVTVPINPVPNIANQTLAACSNTVFNLIPVSVPSNTTYTWTAPVIAPVGAISGGSAQTTGQASISQLLTNQTINSATATYTVTPTAAGCTGASFTATVTLNPVPAAANQLLAAICSGNAFSYTPASMPAGTTYTWSNPLLAPASGLTGGSAQPISQTSIGQSLSSVNNIMDTATYTVTPATNGCAGNTFTVTVPVKPVPILFSMTDTICSGTPFSILPSPVPANTTYTWPTPVVFPFGSVINGGQQTTPVPTISQTLVNTTAATGQVVYTITPVATGCTGAPFTLTAVVGVPLPPIANQSTIICSGTSFNMTPATVPPGTTYTWSVPVVSPAGSVLGLSAAVTPQTIISQTLTNLINVNDTVVYFVRPYNTGCQGNIFTATVRVMPSPKANITGKAVICAYPQDTLSISFTGNAPWSFNYTDTTGVSRTVSGIKTSPYTWITPSLRNATSQTFAISGVKEMACSNLTDTFYFSQRINHLPVGKIVSLHGNYICNNILDTLYVVSLPSDTVSYQWLLNGVPITGATTDSIGTLTPGKYNARLTNQFGCVDTAASNLGLILINKPILKFSYDSYCINKLIHFTNLTDTTFTGTVQWLWNLGDSTSANTYHATDTYLTGGDRHIRLTATQANCASYSVSLDTTFTIQVPIAAVRLPSISAYKSVPTMIAGRYLPGYTYQWNPTRGITSPNSDSTIFNHSQTQQYLVNLISSGGCYTPDTLLVRVFDNNMVDILVPRSFTPNGDGVNDILYSYHAGLKEFHYFKIYNRYGQLMFETRDPDAGWNGTAGGTAQPMGIYIWIAEGLAVDGSLVRKTGETLLLR</sequence>
<dbReference type="InterPro" id="IPR026341">
    <property type="entry name" value="T9SS_type_B"/>
</dbReference>
<dbReference type="InterPro" id="IPR013783">
    <property type="entry name" value="Ig-like_fold"/>
</dbReference>
<evidence type="ECO:0000313" key="2">
    <source>
        <dbReference type="EMBL" id="SDX31021.1"/>
    </source>
</evidence>
<dbReference type="Proteomes" id="UP000198711">
    <property type="component" value="Unassembled WGS sequence"/>
</dbReference>
<evidence type="ECO:0000259" key="1">
    <source>
        <dbReference type="PROSITE" id="PS50093"/>
    </source>
</evidence>
<dbReference type="SUPFAM" id="SSF49299">
    <property type="entry name" value="PKD domain"/>
    <property type="match status" value="1"/>
</dbReference>
<dbReference type="NCBIfam" id="TIGR04131">
    <property type="entry name" value="Bac_Flav_CTERM"/>
    <property type="match status" value="1"/>
</dbReference>
<organism evidence="2 3">
    <name type="scientific">Hydrobacter penzbergensis</name>
    <dbReference type="NCBI Taxonomy" id="1235997"/>
    <lineage>
        <taxon>Bacteria</taxon>
        <taxon>Pseudomonadati</taxon>
        <taxon>Bacteroidota</taxon>
        <taxon>Chitinophagia</taxon>
        <taxon>Chitinophagales</taxon>
        <taxon>Chitinophagaceae</taxon>
        <taxon>Hydrobacter</taxon>
    </lineage>
</organism>
<accession>A0A8X8LEL2</accession>
<dbReference type="InterPro" id="IPR000601">
    <property type="entry name" value="PKD_dom"/>
</dbReference>